<evidence type="ECO:0000256" key="2">
    <source>
        <dbReference type="SAM" id="SignalP"/>
    </source>
</evidence>
<keyword evidence="2" id="KW-0732">Signal</keyword>
<dbReference type="EMBL" id="JAVIDL010000010">
    <property type="protein sequence ID" value="MDQ8935518.1"/>
    <property type="molecule type" value="Genomic_DNA"/>
</dbReference>
<proteinExistence type="predicted"/>
<name>A0AAW8J7T3_9GAMM</name>
<dbReference type="PROSITE" id="PS51257">
    <property type="entry name" value="PROKAR_LIPOPROTEIN"/>
    <property type="match status" value="1"/>
</dbReference>
<dbReference type="Proteomes" id="UP001243844">
    <property type="component" value="Unassembled WGS sequence"/>
</dbReference>
<feature type="signal peptide" evidence="2">
    <location>
        <begin position="1"/>
        <end position="22"/>
    </location>
</feature>
<sequence length="185" mass="21074">MKHLKALGLLGSSLLIMGMLSACQSTRDTTDPLKTTQSHLYGMKHHGMSEEQKQQWQQQRQQACDGKAVGDSVVFKQGHHTKVGQCQVQFKLDDNSKTLLRQTLTATERLSRQAFNQMTIEQREQIRLQRQAKRTERQALRAQLQSACQDQAAGQTVQVQYNNQKLTGQCVLQYQPEHMQTVKHG</sequence>
<protein>
    <submittedName>
        <fullName evidence="3">Uncharacterized protein</fullName>
    </submittedName>
</protein>
<feature type="coiled-coil region" evidence="1">
    <location>
        <begin position="118"/>
        <end position="145"/>
    </location>
</feature>
<comment type="caution">
    <text evidence="3">The sequence shown here is derived from an EMBL/GenBank/DDBJ whole genome shotgun (WGS) entry which is preliminary data.</text>
</comment>
<dbReference type="AlphaFoldDB" id="A0AAW8J7T3"/>
<organism evidence="3 4">
    <name type="scientific">Acinetobacter rudis</name>
    <dbReference type="NCBI Taxonomy" id="632955"/>
    <lineage>
        <taxon>Bacteria</taxon>
        <taxon>Pseudomonadati</taxon>
        <taxon>Pseudomonadota</taxon>
        <taxon>Gammaproteobacteria</taxon>
        <taxon>Moraxellales</taxon>
        <taxon>Moraxellaceae</taxon>
        <taxon>Acinetobacter</taxon>
    </lineage>
</organism>
<accession>A0AAW8J7T3</accession>
<feature type="chain" id="PRO_5044004118" evidence="2">
    <location>
        <begin position="23"/>
        <end position="185"/>
    </location>
</feature>
<keyword evidence="1" id="KW-0175">Coiled coil</keyword>
<dbReference type="RefSeq" id="WP_308975775.1">
    <property type="nucleotide sequence ID" value="NZ_JAVIDL010000010.1"/>
</dbReference>
<evidence type="ECO:0000256" key="1">
    <source>
        <dbReference type="SAM" id="Coils"/>
    </source>
</evidence>
<reference evidence="3" key="1">
    <citation type="submission" date="2023-08" db="EMBL/GenBank/DDBJ databases">
        <title>Emergence of clinically-relevant ST2 carbapenem-resistant Acinetobacter baumannii strains in hospital sewages in Zhejiang, East of China.</title>
        <authorList>
            <person name="Kaichao C."/>
            <person name="Zhang R."/>
        </authorList>
    </citation>
    <scope>NUCLEOTIDE SEQUENCE</scope>
    <source>
        <strain evidence="3">M-RB-37</strain>
    </source>
</reference>
<evidence type="ECO:0000313" key="3">
    <source>
        <dbReference type="EMBL" id="MDQ8935518.1"/>
    </source>
</evidence>
<gene>
    <name evidence="3" type="ORF">RFH47_07225</name>
</gene>
<evidence type="ECO:0000313" key="4">
    <source>
        <dbReference type="Proteomes" id="UP001243844"/>
    </source>
</evidence>